<accession>A0A9N9FXQ8</accession>
<evidence type="ECO:0000256" key="1">
    <source>
        <dbReference type="SAM" id="Phobius"/>
    </source>
</evidence>
<protein>
    <submittedName>
        <fullName evidence="2">1941_t:CDS:1</fullName>
    </submittedName>
</protein>
<comment type="caution">
    <text evidence="2">The sequence shown here is derived from an EMBL/GenBank/DDBJ whole genome shotgun (WGS) entry which is preliminary data.</text>
</comment>
<reference evidence="2" key="1">
    <citation type="submission" date="2021-06" db="EMBL/GenBank/DDBJ databases">
        <authorList>
            <person name="Kallberg Y."/>
            <person name="Tangrot J."/>
            <person name="Rosling A."/>
        </authorList>
    </citation>
    <scope>NUCLEOTIDE SEQUENCE</scope>
    <source>
        <strain evidence="2">IA702</strain>
    </source>
</reference>
<organism evidence="2 3">
    <name type="scientific">Paraglomus occultum</name>
    <dbReference type="NCBI Taxonomy" id="144539"/>
    <lineage>
        <taxon>Eukaryota</taxon>
        <taxon>Fungi</taxon>
        <taxon>Fungi incertae sedis</taxon>
        <taxon>Mucoromycota</taxon>
        <taxon>Glomeromycotina</taxon>
        <taxon>Glomeromycetes</taxon>
        <taxon>Paraglomerales</taxon>
        <taxon>Paraglomeraceae</taxon>
        <taxon>Paraglomus</taxon>
    </lineage>
</organism>
<keyword evidence="1" id="KW-1133">Transmembrane helix</keyword>
<feature type="transmembrane region" description="Helical" evidence="1">
    <location>
        <begin position="49"/>
        <end position="69"/>
    </location>
</feature>
<dbReference type="EMBL" id="CAJVPJ010000954">
    <property type="protein sequence ID" value="CAG8567418.1"/>
    <property type="molecule type" value="Genomic_DNA"/>
</dbReference>
<evidence type="ECO:0000313" key="2">
    <source>
        <dbReference type="EMBL" id="CAG8567418.1"/>
    </source>
</evidence>
<dbReference type="AlphaFoldDB" id="A0A9N9FXQ8"/>
<name>A0A9N9FXQ8_9GLOM</name>
<gene>
    <name evidence="2" type="ORF">POCULU_LOCUS5820</name>
</gene>
<keyword evidence="3" id="KW-1185">Reference proteome</keyword>
<evidence type="ECO:0000313" key="3">
    <source>
        <dbReference type="Proteomes" id="UP000789572"/>
    </source>
</evidence>
<proteinExistence type="predicted"/>
<sequence length="129" mass="14312">MTQLFILTNVNENRSSLVKNFQHFDTDASADICADKFADEGETTGFKGLVSSTILIIIILRLLIIMLFNSQFKLSTVSMNRPSFRGWEEEEESGPAPGPQADVGGLFEGGQILWEVAREEYTSASIPHK</sequence>
<keyword evidence="1" id="KW-0472">Membrane</keyword>
<keyword evidence="1" id="KW-0812">Transmembrane</keyword>
<dbReference type="Proteomes" id="UP000789572">
    <property type="component" value="Unassembled WGS sequence"/>
</dbReference>